<gene>
    <name evidence="1" type="ORF">QF205_10090</name>
</gene>
<evidence type="ECO:0000313" key="2">
    <source>
        <dbReference type="Proteomes" id="UP001160550"/>
    </source>
</evidence>
<reference evidence="1" key="2">
    <citation type="submission" date="2023-04" db="EMBL/GenBank/DDBJ databases">
        <authorList>
            <person name="Sun J.-Q."/>
        </authorList>
    </citation>
    <scope>NUCLEOTIDE SEQUENCE</scope>
    <source>
        <strain evidence="1">CC-YY355</strain>
    </source>
</reference>
<accession>A0ABT6MSV2</accession>
<dbReference type="RefSeq" id="WP_280942616.1">
    <property type="nucleotide sequence ID" value="NZ_JARYGX010000019.1"/>
</dbReference>
<evidence type="ECO:0000313" key="1">
    <source>
        <dbReference type="EMBL" id="MDH7453415.1"/>
    </source>
</evidence>
<organism evidence="1 2">
    <name type="scientific">Luteimonas composti</name>
    <dbReference type="NCBI Taxonomy" id="398257"/>
    <lineage>
        <taxon>Bacteria</taxon>
        <taxon>Pseudomonadati</taxon>
        <taxon>Pseudomonadota</taxon>
        <taxon>Gammaproteobacteria</taxon>
        <taxon>Lysobacterales</taxon>
        <taxon>Lysobacteraceae</taxon>
        <taxon>Luteimonas</taxon>
    </lineage>
</organism>
<name>A0ABT6MSV2_9GAMM</name>
<comment type="caution">
    <text evidence="1">The sequence shown here is derived from an EMBL/GenBank/DDBJ whole genome shotgun (WGS) entry which is preliminary data.</text>
</comment>
<reference evidence="1" key="1">
    <citation type="journal article" date="2007" name="Int. J. Syst. Evol. Microbiol.">
        <title>Luteimonas composti sp. nov., a moderately thermophilic bacterium isolated from food waste.</title>
        <authorList>
            <person name="Young C.C."/>
            <person name="Kampfer P."/>
            <person name="Chen W.M."/>
            <person name="Yen W.S."/>
            <person name="Arun A.B."/>
            <person name="Lai W.A."/>
            <person name="Shen F.T."/>
            <person name="Rekha P.D."/>
            <person name="Lin K.Y."/>
            <person name="Chou J.H."/>
        </authorList>
    </citation>
    <scope>NUCLEOTIDE SEQUENCE</scope>
    <source>
        <strain evidence="1">CC-YY355</strain>
    </source>
</reference>
<proteinExistence type="predicted"/>
<protein>
    <submittedName>
        <fullName evidence="1">Uncharacterized protein</fullName>
    </submittedName>
</protein>
<keyword evidence="2" id="KW-1185">Reference proteome</keyword>
<dbReference type="Proteomes" id="UP001160550">
    <property type="component" value="Unassembled WGS sequence"/>
</dbReference>
<dbReference type="EMBL" id="JARYGX010000019">
    <property type="protein sequence ID" value="MDH7453415.1"/>
    <property type="molecule type" value="Genomic_DNA"/>
</dbReference>
<sequence length="91" mass="9651">MALGLLLSACGGGLDGTFEDEHGMSVLSFHPDGRVVMSSPLAGVEQELAYEVDGDRIRVRLSEDAAAALVLTRVDADTLSGPVGMRYRRSD</sequence>